<dbReference type="OrthoDB" id="5823352at2"/>
<reference evidence="5" key="1">
    <citation type="submission" date="2015-11" db="EMBL/GenBank/DDBJ databases">
        <authorList>
            <person name="Kim K.M."/>
        </authorList>
    </citation>
    <scope>NUCLEOTIDE SEQUENCE [LARGE SCALE GENOMIC DNA]</scope>
    <source>
        <strain evidence="5">KCTC 12086</strain>
    </source>
</reference>
<feature type="signal peptide" evidence="2">
    <location>
        <begin position="1"/>
        <end position="23"/>
    </location>
</feature>
<proteinExistence type="predicted"/>
<dbReference type="RefSeq" id="WP_058030766.1">
    <property type="nucleotide sequence ID" value="NZ_CP013187.1"/>
</dbReference>
<dbReference type="Proteomes" id="UP000061457">
    <property type="component" value="Chromosome I"/>
</dbReference>
<dbReference type="EMBL" id="CP013187">
    <property type="protein sequence ID" value="ALO43083.1"/>
    <property type="molecule type" value="Genomic_DNA"/>
</dbReference>
<evidence type="ECO:0000313" key="4">
    <source>
        <dbReference type="EMBL" id="ALO43083.1"/>
    </source>
</evidence>
<dbReference type="Pfam" id="PF13505">
    <property type="entry name" value="OMP_b-brl"/>
    <property type="match status" value="1"/>
</dbReference>
<dbReference type="KEGG" id="pphe:PP2015_2594"/>
<dbReference type="STRING" id="161398.PP2015_2594"/>
<dbReference type="InterPro" id="IPR011250">
    <property type="entry name" value="OMP/PagP_B-barrel"/>
</dbReference>
<feature type="chain" id="PRO_5006601075" evidence="2">
    <location>
        <begin position="24"/>
        <end position="198"/>
    </location>
</feature>
<gene>
    <name evidence="4" type="ORF">PP2015_2594</name>
</gene>
<dbReference type="SUPFAM" id="SSF56925">
    <property type="entry name" value="OMPA-like"/>
    <property type="match status" value="1"/>
</dbReference>
<accession>A0A0S2K429</accession>
<keyword evidence="1 2" id="KW-0732">Signal</keyword>
<dbReference type="Gene3D" id="2.40.160.20">
    <property type="match status" value="1"/>
</dbReference>
<name>A0A0S2K429_9GAMM</name>
<dbReference type="PATRIC" id="fig|161398.10.peg.2650"/>
<feature type="domain" description="Outer membrane protein beta-barrel" evidence="3">
    <location>
        <begin position="10"/>
        <end position="198"/>
    </location>
</feature>
<dbReference type="AlphaFoldDB" id="A0A0S2K429"/>
<evidence type="ECO:0000256" key="1">
    <source>
        <dbReference type="ARBA" id="ARBA00022729"/>
    </source>
</evidence>
<evidence type="ECO:0000256" key="2">
    <source>
        <dbReference type="SAM" id="SignalP"/>
    </source>
</evidence>
<dbReference type="InterPro" id="IPR027385">
    <property type="entry name" value="Beta-barrel_OMP"/>
</dbReference>
<evidence type="ECO:0000259" key="3">
    <source>
        <dbReference type="Pfam" id="PF13505"/>
    </source>
</evidence>
<evidence type="ECO:0000313" key="5">
    <source>
        <dbReference type="Proteomes" id="UP000061457"/>
    </source>
</evidence>
<organism evidence="4 5">
    <name type="scientific">Pseudoalteromonas phenolica</name>
    <dbReference type="NCBI Taxonomy" id="161398"/>
    <lineage>
        <taxon>Bacteria</taxon>
        <taxon>Pseudomonadati</taxon>
        <taxon>Pseudomonadota</taxon>
        <taxon>Gammaproteobacteria</taxon>
        <taxon>Alteromonadales</taxon>
        <taxon>Pseudoalteromonadaceae</taxon>
        <taxon>Pseudoalteromonas</taxon>
    </lineage>
</organism>
<protein>
    <submittedName>
        <fullName evidence="4">OmpA domain-containing protein</fullName>
    </submittedName>
</protein>
<sequence>MKTRALLLMALLSSTTLMGQAQASEEKHKVGIQLSGGGAEYKGSSKDGDGVGQAYLYYNYQFSPMLALEVGLNGGSEADDWECTEENDNKFTCKNNDKPLFNLDANKLEYSNLVFAGKGEYYLTKNNSLYAKLGANFYDYDIKQNSKVLNSDDGVGLFAELGWEYDFNNGLGINASYQYMDMGDLDTYTLGVGLSYRF</sequence>
<keyword evidence="5" id="KW-1185">Reference proteome</keyword>